<keyword evidence="2" id="KW-0670">Pyruvate</keyword>
<dbReference type="AlphaFoldDB" id="A0A5J4TX85"/>
<feature type="region of interest" description="Disordered" evidence="1">
    <location>
        <begin position="193"/>
        <end position="214"/>
    </location>
</feature>
<reference evidence="2 3" key="1">
    <citation type="submission" date="2019-03" db="EMBL/GenBank/DDBJ databases">
        <title>Single cell metagenomics reveals metabolic interactions within the superorganism composed of flagellate Streblomastix strix and complex community of Bacteroidetes bacteria on its surface.</title>
        <authorList>
            <person name="Treitli S.C."/>
            <person name="Kolisko M."/>
            <person name="Husnik F."/>
            <person name="Keeling P."/>
            <person name="Hampl V."/>
        </authorList>
    </citation>
    <scope>NUCLEOTIDE SEQUENCE [LARGE SCALE GENOMIC DNA]</scope>
    <source>
        <strain evidence="2">ST1C</strain>
    </source>
</reference>
<dbReference type="GO" id="GO:0016301">
    <property type="term" value="F:kinase activity"/>
    <property type="evidence" value="ECO:0007669"/>
    <property type="project" value="UniProtKB-KW"/>
</dbReference>
<gene>
    <name evidence="2" type="ORF">EZS28_041775</name>
</gene>
<feature type="compositionally biased region" description="Acidic residues" evidence="1">
    <location>
        <begin position="264"/>
        <end position="273"/>
    </location>
</feature>
<evidence type="ECO:0000256" key="1">
    <source>
        <dbReference type="SAM" id="MobiDB-lite"/>
    </source>
</evidence>
<feature type="compositionally biased region" description="Acidic residues" evidence="1">
    <location>
        <begin position="245"/>
        <end position="254"/>
    </location>
</feature>
<comment type="caution">
    <text evidence="2">The sequence shown here is derived from an EMBL/GenBank/DDBJ whole genome shotgun (WGS) entry which is preliminary data.</text>
</comment>
<feature type="compositionally biased region" description="Basic residues" evidence="1">
    <location>
        <begin position="48"/>
        <end position="63"/>
    </location>
</feature>
<evidence type="ECO:0000313" key="3">
    <source>
        <dbReference type="Proteomes" id="UP000324800"/>
    </source>
</evidence>
<protein>
    <submittedName>
        <fullName evidence="2">Putative pyruvate, phosphate dikinase</fullName>
    </submittedName>
</protein>
<feature type="region of interest" description="Disordered" evidence="1">
    <location>
        <begin position="238"/>
        <end position="280"/>
    </location>
</feature>
<feature type="compositionally biased region" description="Basic and acidic residues" evidence="1">
    <location>
        <begin position="195"/>
        <end position="214"/>
    </location>
</feature>
<sequence length="428" mass="48047">ALGSGFTEDLSDIIYIRPSTFDKLKTKDIAKEMTNMNKRLTSNEVIKGPKRANSKSGKQRKRRKFQGPIPFIAIGVGRWGTSQASLGIPLDWPQICGARVLVETGLPDFNIDPSLGTHFMHNVMGLRIPFLFVPQMSAKSDNTENLNINDPLMDWKWLEKQEIIEQGQYVVWCHTKKPLSVIVDGTARTGVILKGESKDGQHKHKNEPQKEGEKSLLFLSSIKEEEYVAVIDQQVKEDNNTNVINEEDEDEQEQSSEFGPSESESSESSDEDAEIKVKKKPLNVGYEMQQQLDVTNVKEIQQQPNVVYEFQAEDFDGGIGNDFSISMPMEVPPDVTDFNFTQISSSIPDISTDQIQTAGYVNADSNIVDLTQISSSIPEISSDQIQTAAQVNTNSNIVDISDANTPQNQNPTDLKKYYYQEDFNYFSE</sequence>
<organism evidence="2 3">
    <name type="scientific">Streblomastix strix</name>
    <dbReference type="NCBI Taxonomy" id="222440"/>
    <lineage>
        <taxon>Eukaryota</taxon>
        <taxon>Metamonada</taxon>
        <taxon>Preaxostyla</taxon>
        <taxon>Oxymonadida</taxon>
        <taxon>Streblomastigidae</taxon>
        <taxon>Streblomastix</taxon>
    </lineage>
</organism>
<feature type="non-terminal residue" evidence="2">
    <location>
        <position position="1"/>
    </location>
</feature>
<dbReference type="EMBL" id="SNRW01023838">
    <property type="protein sequence ID" value="KAA6362698.1"/>
    <property type="molecule type" value="Genomic_DNA"/>
</dbReference>
<accession>A0A5J4TX85</accession>
<feature type="region of interest" description="Disordered" evidence="1">
    <location>
        <begin position="43"/>
        <end position="63"/>
    </location>
</feature>
<name>A0A5J4TX85_9EUKA</name>
<evidence type="ECO:0000313" key="2">
    <source>
        <dbReference type="EMBL" id="KAA6362698.1"/>
    </source>
</evidence>
<proteinExistence type="predicted"/>
<keyword evidence="2" id="KW-0418">Kinase</keyword>
<keyword evidence="2" id="KW-0808">Transferase</keyword>
<dbReference type="Proteomes" id="UP000324800">
    <property type="component" value="Unassembled WGS sequence"/>
</dbReference>